<gene>
    <name evidence="1" type="ORF">NDU88_000607</name>
</gene>
<keyword evidence="2" id="KW-1185">Reference proteome</keyword>
<comment type="caution">
    <text evidence="1">The sequence shown here is derived from an EMBL/GenBank/DDBJ whole genome shotgun (WGS) entry which is preliminary data.</text>
</comment>
<sequence>MLQLPEGAGETMLQSEVVLELQIVGSWEVQLRFQWPEVKVNVAEESCWNL</sequence>
<dbReference type="Proteomes" id="UP001066276">
    <property type="component" value="Chromosome 5"/>
</dbReference>
<protein>
    <submittedName>
        <fullName evidence="1">Uncharacterized protein</fullName>
    </submittedName>
</protein>
<organism evidence="1 2">
    <name type="scientific">Pleurodeles waltl</name>
    <name type="common">Iberian ribbed newt</name>
    <dbReference type="NCBI Taxonomy" id="8319"/>
    <lineage>
        <taxon>Eukaryota</taxon>
        <taxon>Metazoa</taxon>
        <taxon>Chordata</taxon>
        <taxon>Craniata</taxon>
        <taxon>Vertebrata</taxon>
        <taxon>Euteleostomi</taxon>
        <taxon>Amphibia</taxon>
        <taxon>Batrachia</taxon>
        <taxon>Caudata</taxon>
        <taxon>Salamandroidea</taxon>
        <taxon>Salamandridae</taxon>
        <taxon>Pleurodelinae</taxon>
        <taxon>Pleurodeles</taxon>
    </lineage>
</organism>
<evidence type="ECO:0000313" key="1">
    <source>
        <dbReference type="EMBL" id="KAJ1147748.1"/>
    </source>
</evidence>
<reference evidence="1" key="1">
    <citation type="journal article" date="2022" name="bioRxiv">
        <title>Sequencing and chromosome-scale assembly of the giantPleurodeles waltlgenome.</title>
        <authorList>
            <person name="Brown T."/>
            <person name="Elewa A."/>
            <person name="Iarovenko S."/>
            <person name="Subramanian E."/>
            <person name="Araus A.J."/>
            <person name="Petzold A."/>
            <person name="Susuki M."/>
            <person name="Suzuki K.-i.T."/>
            <person name="Hayashi T."/>
            <person name="Toyoda A."/>
            <person name="Oliveira C."/>
            <person name="Osipova E."/>
            <person name="Leigh N.D."/>
            <person name="Simon A."/>
            <person name="Yun M.H."/>
        </authorList>
    </citation>
    <scope>NUCLEOTIDE SEQUENCE</scope>
    <source>
        <strain evidence="1">20211129_DDA</strain>
        <tissue evidence="1">Liver</tissue>
    </source>
</reference>
<evidence type="ECO:0000313" key="2">
    <source>
        <dbReference type="Proteomes" id="UP001066276"/>
    </source>
</evidence>
<accession>A0AAV7RA93</accession>
<proteinExistence type="predicted"/>
<name>A0AAV7RA93_PLEWA</name>
<feature type="non-terminal residue" evidence="1">
    <location>
        <position position="50"/>
    </location>
</feature>
<dbReference type="AlphaFoldDB" id="A0AAV7RA93"/>
<dbReference type="EMBL" id="JANPWB010000009">
    <property type="protein sequence ID" value="KAJ1147748.1"/>
    <property type="molecule type" value="Genomic_DNA"/>
</dbReference>